<protein>
    <recommendedName>
        <fullName evidence="3">DUF2383 domain-containing protein</fullName>
    </recommendedName>
</protein>
<keyword evidence="2" id="KW-1185">Reference proteome</keyword>
<organism evidence="1 2">
    <name type="scientific">Bianquea renquensis</name>
    <dbReference type="NCBI Taxonomy" id="2763661"/>
    <lineage>
        <taxon>Bacteria</taxon>
        <taxon>Bacillati</taxon>
        <taxon>Bacillota</taxon>
        <taxon>Clostridia</taxon>
        <taxon>Eubacteriales</taxon>
        <taxon>Bianqueaceae</taxon>
        <taxon>Bianquea</taxon>
    </lineage>
</organism>
<dbReference type="Proteomes" id="UP000657006">
    <property type="component" value="Unassembled WGS sequence"/>
</dbReference>
<dbReference type="AlphaFoldDB" id="A0A926I2F9"/>
<accession>A0A926I2F9</accession>
<proteinExistence type="predicted"/>
<evidence type="ECO:0000313" key="1">
    <source>
        <dbReference type="EMBL" id="MBC8545239.1"/>
    </source>
</evidence>
<evidence type="ECO:0000313" key="2">
    <source>
        <dbReference type="Proteomes" id="UP000657006"/>
    </source>
</evidence>
<evidence type="ECO:0008006" key="3">
    <source>
        <dbReference type="Google" id="ProtNLM"/>
    </source>
</evidence>
<sequence>MTQDIEMLDYICKNAEMGRDNLSHILDKIEDAELHKCLVSQMEEYQKTYDSAYEMLDNLGHKPESAGVMAKTMAHLTSDVKTISDNSPSKIAEMVIQGNTMGVTKMTKRIHEYDGDNKKIVALAQKHVAMEEDNIEEMKKFL</sequence>
<reference evidence="1" key="1">
    <citation type="submission" date="2020-08" db="EMBL/GenBank/DDBJ databases">
        <title>Genome public.</title>
        <authorList>
            <person name="Liu C."/>
            <person name="Sun Q."/>
        </authorList>
    </citation>
    <scope>NUCLEOTIDE SEQUENCE</scope>
    <source>
        <strain evidence="1">NSJ-32</strain>
    </source>
</reference>
<name>A0A926I2F9_9FIRM</name>
<comment type="caution">
    <text evidence="1">The sequence shown here is derived from an EMBL/GenBank/DDBJ whole genome shotgun (WGS) entry which is preliminary data.</text>
</comment>
<dbReference type="RefSeq" id="WP_177719127.1">
    <property type="nucleotide sequence ID" value="NZ_JACRSQ010000060.1"/>
</dbReference>
<dbReference type="EMBL" id="JACRSQ010000060">
    <property type="protein sequence ID" value="MBC8545239.1"/>
    <property type="molecule type" value="Genomic_DNA"/>
</dbReference>
<dbReference type="Gene3D" id="1.20.1260.10">
    <property type="match status" value="1"/>
</dbReference>
<dbReference type="InterPro" id="IPR012347">
    <property type="entry name" value="Ferritin-like"/>
</dbReference>
<gene>
    <name evidence="1" type="ORF">H8730_17030</name>
</gene>